<keyword evidence="5" id="KW-0675">Receptor</keyword>
<evidence type="ECO:0000256" key="7">
    <source>
        <dbReference type="SAM" id="SignalP"/>
    </source>
</evidence>
<keyword evidence="7" id="KW-0732">Signal</keyword>
<evidence type="ECO:0000256" key="6">
    <source>
        <dbReference type="ARBA" id="ARBA00023180"/>
    </source>
</evidence>
<dbReference type="InterPro" id="IPR000337">
    <property type="entry name" value="GPCR_3"/>
</dbReference>
<accession>A0A7L4JED6</accession>
<name>A0A7L4JED6_9PASS</name>
<reference evidence="9 10" key="1">
    <citation type="submission" date="2020-02" db="EMBL/GenBank/DDBJ databases">
        <title>Bird 10,000 Genomes (B10K) Project - Family phase.</title>
        <authorList>
            <person name="Zhang G."/>
        </authorList>
    </citation>
    <scope>NUCLEOTIDE SEQUENCE [LARGE SCALE GENOMIC DNA]</scope>
    <source>
        <strain evidence="9">B10K-IZ-033-81</strain>
        <tissue evidence="9">Muscle</tissue>
    </source>
</reference>
<evidence type="ECO:0000256" key="4">
    <source>
        <dbReference type="ARBA" id="ARBA00023136"/>
    </source>
</evidence>
<comment type="caution">
    <text evidence="9">The sequence shown here is derived from an EMBL/GenBank/DDBJ whole genome shotgun (WGS) entry which is preliminary data.</text>
</comment>
<evidence type="ECO:0000256" key="5">
    <source>
        <dbReference type="ARBA" id="ARBA00023170"/>
    </source>
</evidence>
<protein>
    <submittedName>
        <fullName evidence="9">TS1R1 protein</fullName>
    </submittedName>
</protein>
<dbReference type="InterPro" id="IPR028082">
    <property type="entry name" value="Peripla_BP_I"/>
</dbReference>
<feature type="domain" description="Receptor ligand binding region" evidence="8">
    <location>
        <begin position="65"/>
        <end position="162"/>
    </location>
</feature>
<evidence type="ECO:0000313" key="10">
    <source>
        <dbReference type="Proteomes" id="UP000572837"/>
    </source>
</evidence>
<keyword evidence="10" id="KW-1185">Reference proteome</keyword>
<evidence type="ECO:0000256" key="3">
    <source>
        <dbReference type="ARBA" id="ARBA00022989"/>
    </source>
</evidence>
<feature type="non-terminal residue" evidence="9">
    <location>
        <position position="201"/>
    </location>
</feature>
<feature type="non-terminal residue" evidence="9">
    <location>
        <position position="1"/>
    </location>
</feature>
<dbReference type="SUPFAM" id="SSF53822">
    <property type="entry name" value="Periplasmic binding protein-like I"/>
    <property type="match status" value="1"/>
</dbReference>
<keyword evidence="3" id="KW-1133">Transmembrane helix</keyword>
<dbReference type="PANTHER" id="PTHR24060">
    <property type="entry name" value="METABOTROPIC GLUTAMATE RECEPTOR"/>
    <property type="match status" value="1"/>
</dbReference>
<dbReference type="Pfam" id="PF01094">
    <property type="entry name" value="ANF_receptor"/>
    <property type="match status" value="1"/>
</dbReference>
<keyword evidence="4" id="KW-0472">Membrane</keyword>
<evidence type="ECO:0000256" key="2">
    <source>
        <dbReference type="ARBA" id="ARBA00022692"/>
    </source>
</evidence>
<evidence type="ECO:0000256" key="1">
    <source>
        <dbReference type="ARBA" id="ARBA00004141"/>
    </source>
</evidence>
<dbReference type="GO" id="GO:0016020">
    <property type="term" value="C:membrane"/>
    <property type="evidence" value="ECO:0007669"/>
    <property type="project" value="UniProtKB-SubCell"/>
</dbReference>
<keyword evidence="6" id="KW-0325">Glycoprotein</keyword>
<dbReference type="AlphaFoldDB" id="A0A7L4JED6"/>
<feature type="chain" id="PRO_5029625711" evidence="7">
    <location>
        <begin position="19"/>
        <end position="201"/>
    </location>
</feature>
<proteinExistence type="predicted"/>
<dbReference type="Gene3D" id="3.40.50.2300">
    <property type="match status" value="1"/>
</dbReference>
<dbReference type="GO" id="GO:0004930">
    <property type="term" value="F:G protein-coupled receptor activity"/>
    <property type="evidence" value="ECO:0007669"/>
    <property type="project" value="InterPro"/>
</dbReference>
<evidence type="ECO:0000313" key="9">
    <source>
        <dbReference type="EMBL" id="NXY39351.1"/>
    </source>
</evidence>
<dbReference type="InterPro" id="IPR001828">
    <property type="entry name" value="ANF_lig-bd_rcpt"/>
</dbReference>
<feature type="signal peptide" evidence="7">
    <location>
        <begin position="1"/>
        <end position="18"/>
    </location>
</feature>
<gene>
    <name evidence="9" type="primary">Tas1r1_0</name>
    <name evidence="9" type="ORF">PORRUF_R14263</name>
</gene>
<keyword evidence="2" id="KW-0812">Transmembrane</keyword>
<sequence>MPPPALLRLCLCAAAAAASSFTLRGDHRLAGLFPLHTARRRDDASLLVRGCEDAAFKSHGYCLSQALRFAVEEINNSSTLLPNVTLGYEIYDTCSEPTNFHATLCALARKGRQDVQVLSSFQHYEPQAVAVIGPDSTRLALTTAAVLSLFLVPEVSAAPVADEEQRSQGVIVSGRGALRAEEPGRAGNAAPLCVLSQDPSQ</sequence>
<dbReference type="EMBL" id="VZSW01003559">
    <property type="protein sequence ID" value="NXY39351.1"/>
    <property type="molecule type" value="Genomic_DNA"/>
</dbReference>
<dbReference type="PRINTS" id="PR00248">
    <property type="entry name" value="GPCRMGR"/>
</dbReference>
<comment type="subcellular location">
    <subcellularLocation>
        <location evidence="1">Membrane</location>
        <topology evidence="1">Multi-pass membrane protein</topology>
    </subcellularLocation>
</comment>
<organism evidence="9 10">
    <name type="scientific">Pomatorhinus ruficollis</name>
    <name type="common">streak-breasted scimitar babbler</name>
    <dbReference type="NCBI Taxonomy" id="932028"/>
    <lineage>
        <taxon>Eukaryota</taxon>
        <taxon>Metazoa</taxon>
        <taxon>Chordata</taxon>
        <taxon>Craniata</taxon>
        <taxon>Vertebrata</taxon>
        <taxon>Euteleostomi</taxon>
        <taxon>Archelosauria</taxon>
        <taxon>Archosauria</taxon>
        <taxon>Dinosauria</taxon>
        <taxon>Saurischia</taxon>
        <taxon>Theropoda</taxon>
        <taxon>Coelurosauria</taxon>
        <taxon>Aves</taxon>
        <taxon>Neognathae</taxon>
        <taxon>Neoaves</taxon>
        <taxon>Telluraves</taxon>
        <taxon>Australaves</taxon>
        <taxon>Passeriformes</taxon>
        <taxon>Sylvioidea</taxon>
        <taxon>Timaliidae</taxon>
        <taxon>Pomatorhinus</taxon>
    </lineage>
</organism>
<dbReference type="InterPro" id="IPR050726">
    <property type="entry name" value="mGluR"/>
</dbReference>
<dbReference type="Proteomes" id="UP000572837">
    <property type="component" value="Unassembled WGS sequence"/>
</dbReference>
<evidence type="ECO:0000259" key="8">
    <source>
        <dbReference type="Pfam" id="PF01094"/>
    </source>
</evidence>